<evidence type="ECO:0008006" key="5">
    <source>
        <dbReference type="Google" id="ProtNLM"/>
    </source>
</evidence>
<sequence>MPKQHVYHLHPLGWENDPEEERFKVTTLDYLTVCSYNNYALFFKLEDSEKERAAEILKAGLERTLAQARHYCGTIEKDPGGGHSFTKKRDSTVRFFVQWLDAPEDADKYPSFEDLEKTNFSAVTLGDLEQWSVPPMTYGEKPEAHPDNSPVLSAFKANFIRGGLVFNIHHHHYTNDVMGWAGFVHQLAENCYAAVNGTKHPTWDPLNLDVSRLIKQEPPEDQKIDGPAPPERHPAHQVGVSLLFHLPKSKAAELKAKATPTDGTWISTYDAFSAFIWRNLTRIRAPVFNPDPKSTLYWCEAIDMRRRMHSPKVPPRIQHNVMFAVTSPTAPVTQPTVAQIMSEWSLSELASYIRRLTNSVTQENLDKTLEMVATIRDKTSLNTRVDAQPPLSILQTDHRDANITSADFGFAKPATYRHLLDRITEGVIIVYPPRDPSPESDEGCEFAIFYEKRLAQDLINDDEWSEYFEYRGVDAEDASEAKKANGTNGTNGVNGTNGTNGVNGTNGTNGVNGTNGTNGVNGSS</sequence>
<comment type="caution">
    <text evidence="3">The sequence shown here is derived from an EMBL/GenBank/DDBJ whole genome shotgun (WGS) entry which is preliminary data.</text>
</comment>
<protein>
    <recommendedName>
        <fullName evidence="5">Trichothecene 3-O-acetyltransferase</fullName>
    </recommendedName>
</protein>
<evidence type="ECO:0000313" key="4">
    <source>
        <dbReference type="Proteomes" id="UP000285084"/>
    </source>
</evidence>
<dbReference type="VEuPathDB" id="FungiDB:FOZG_02257"/>
<dbReference type="PANTHER" id="PTHR31896:SF13">
    <property type="entry name" value="TRICHOTHECENE 3-O-ACETYLTRANSFERASE"/>
    <property type="match status" value="1"/>
</dbReference>
<evidence type="ECO:0000313" key="3">
    <source>
        <dbReference type="EMBL" id="RKK66280.1"/>
    </source>
</evidence>
<gene>
    <name evidence="3" type="ORF">BFJ69_g15544</name>
</gene>
<reference evidence="3 4" key="1">
    <citation type="journal article" date="2018" name="Sci. Rep.">
        <title>Characterisation of pathogen-specific regions and novel effector candidates in Fusarium oxysporum f. sp. cepae.</title>
        <authorList>
            <person name="Armitage A.D."/>
            <person name="Taylor A."/>
            <person name="Sobczyk M.K."/>
            <person name="Baxter L."/>
            <person name="Greenfield B.P."/>
            <person name="Bates H.J."/>
            <person name="Wilson F."/>
            <person name="Jackson A.C."/>
            <person name="Ott S."/>
            <person name="Harrison R.J."/>
            <person name="Clarkson J.P."/>
        </authorList>
    </citation>
    <scope>NUCLEOTIDE SEQUENCE [LARGE SCALE GENOMIC DNA]</scope>
    <source>
        <strain evidence="3 4">Fo_A13</strain>
    </source>
</reference>
<dbReference type="VEuPathDB" id="FungiDB:FOIG_13624"/>
<dbReference type="VEuPathDB" id="FungiDB:HZS61_001743"/>
<dbReference type="PANTHER" id="PTHR31896">
    <property type="entry name" value="FAMILY REGULATORY PROTEIN, PUTATIVE (AFU_ORTHOLOGUE AFUA_3G14730)-RELATED"/>
    <property type="match status" value="1"/>
</dbReference>
<dbReference type="InterPro" id="IPR051283">
    <property type="entry name" value="Sec_Metabolite_Acyltrans"/>
</dbReference>
<accession>A0A420MDY9</accession>
<dbReference type="GO" id="GO:0016740">
    <property type="term" value="F:transferase activity"/>
    <property type="evidence" value="ECO:0007669"/>
    <property type="project" value="UniProtKB-KW"/>
</dbReference>
<dbReference type="Proteomes" id="UP000285084">
    <property type="component" value="Unassembled WGS sequence"/>
</dbReference>
<keyword evidence="1" id="KW-0808">Transferase</keyword>
<dbReference type="VEuPathDB" id="FungiDB:FOC1_g10003935"/>
<proteinExistence type="predicted"/>
<dbReference type="Gene3D" id="3.30.559.10">
    <property type="entry name" value="Chloramphenicol acetyltransferase-like domain"/>
    <property type="match status" value="2"/>
</dbReference>
<name>A0A420MDY9_FUSOX</name>
<evidence type="ECO:0000256" key="1">
    <source>
        <dbReference type="ARBA" id="ARBA00022679"/>
    </source>
</evidence>
<feature type="compositionally biased region" description="Low complexity" evidence="2">
    <location>
        <begin position="485"/>
        <end position="524"/>
    </location>
</feature>
<organism evidence="3 4">
    <name type="scientific">Fusarium oxysporum</name>
    <name type="common">Fusarium vascular wilt</name>
    <dbReference type="NCBI Taxonomy" id="5507"/>
    <lineage>
        <taxon>Eukaryota</taxon>
        <taxon>Fungi</taxon>
        <taxon>Dikarya</taxon>
        <taxon>Ascomycota</taxon>
        <taxon>Pezizomycotina</taxon>
        <taxon>Sordariomycetes</taxon>
        <taxon>Hypocreomycetidae</taxon>
        <taxon>Hypocreales</taxon>
        <taxon>Nectriaceae</taxon>
        <taxon>Fusarium</taxon>
        <taxon>Fusarium oxysporum species complex</taxon>
    </lineage>
</organism>
<dbReference type="Pfam" id="PF02458">
    <property type="entry name" value="Transferase"/>
    <property type="match status" value="1"/>
</dbReference>
<feature type="region of interest" description="Disordered" evidence="2">
    <location>
        <begin position="477"/>
        <end position="524"/>
    </location>
</feature>
<dbReference type="EMBL" id="MRCX01000309">
    <property type="protein sequence ID" value="RKK66280.1"/>
    <property type="molecule type" value="Genomic_DNA"/>
</dbReference>
<dbReference type="InterPro" id="IPR023213">
    <property type="entry name" value="CAT-like_dom_sf"/>
</dbReference>
<dbReference type="VEuPathDB" id="FungiDB:FOC4_g10010263"/>
<dbReference type="VEuPathDB" id="FungiDB:FOMG_02274"/>
<dbReference type="VEuPathDB" id="FungiDB:FOXG_10248"/>
<evidence type="ECO:0000256" key="2">
    <source>
        <dbReference type="SAM" id="MobiDB-lite"/>
    </source>
</evidence>
<dbReference type="AlphaFoldDB" id="A0A420MDY9"/>